<dbReference type="Gene3D" id="1.10.720.30">
    <property type="entry name" value="SAP domain"/>
    <property type="match status" value="1"/>
</dbReference>
<dbReference type="Pfam" id="PF02037">
    <property type="entry name" value="SAP"/>
    <property type="match status" value="1"/>
</dbReference>
<sequence>MAAPRATQFIALRNLARGSHQVRNLHMTGPATYASPVLTKAERPVLNLPRDIAGLRAECKRRKIDAAGPKSDLIARLNADELAHNRAFSTIVEKRPTAEQSNESSKAPIRHFNTSREMKQVNDTSTIDFAYLPDVVSPENVDIYSQVRVPILPDLASSSSSYANTAIEPEEVVVMKPEIVSMSADAVYLPMSDLSDGHSLNIDFHAMADRVASNLRRMSVPVEEQAGIMKQIWNDMVDDALNLRKLTP</sequence>
<dbReference type="InterPro" id="IPR003034">
    <property type="entry name" value="SAP_dom"/>
</dbReference>
<reference evidence="2 3" key="1">
    <citation type="journal article" date="2023" name="G3 (Bethesda)">
        <title>A chromosome-level genome assembly of Zasmidium syzygii isolated from banana leaves.</title>
        <authorList>
            <person name="van Westerhoven A.C."/>
            <person name="Mehrabi R."/>
            <person name="Talebi R."/>
            <person name="Steentjes M.B.F."/>
            <person name="Corcolon B."/>
            <person name="Chong P.A."/>
            <person name="Kema G.H.J."/>
            <person name="Seidl M.F."/>
        </authorList>
    </citation>
    <scope>NUCLEOTIDE SEQUENCE [LARGE SCALE GENOMIC DNA]</scope>
    <source>
        <strain evidence="2 3">P124</strain>
    </source>
</reference>
<keyword evidence="3" id="KW-1185">Reference proteome</keyword>
<comment type="caution">
    <text evidence="2">The sequence shown here is derived from an EMBL/GenBank/DDBJ whole genome shotgun (WGS) entry which is preliminary data.</text>
</comment>
<dbReference type="EMBL" id="JAXOVC010000010">
    <property type="protein sequence ID" value="KAK4496316.1"/>
    <property type="molecule type" value="Genomic_DNA"/>
</dbReference>
<dbReference type="InterPro" id="IPR036361">
    <property type="entry name" value="SAP_dom_sf"/>
</dbReference>
<organism evidence="2 3">
    <name type="scientific">Zasmidium cellare</name>
    <name type="common">Wine cellar mold</name>
    <name type="synonym">Racodium cellare</name>
    <dbReference type="NCBI Taxonomy" id="395010"/>
    <lineage>
        <taxon>Eukaryota</taxon>
        <taxon>Fungi</taxon>
        <taxon>Dikarya</taxon>
        <taxon>Ascomycota</taxon>
        <taxon>Pezizomycotina</taxon>
        <taxon>Dothideomycetes</taxon>
        <taxon>Dothideomycetidae</taxon>
        <taxon>Mycosphaerellales</taxon>
        <taxon>Mycosphaerellaceae</taxon>
        <taxon>Zasmidium</taxon>
    </lineage>
</organism>
<evidence type="ECO:0000313" key="3">
    <source>
        <dbReference type="Proteomes" id="UP001305779"/>
    </source>
</evidence>
<accession>A0ABR0E518</accession>
<name>A0ABR0E518_ZASCE</name>
<feature type="domain" description="SAP" evidence="1">
    <location>
        <begin position="53"/>
        <end position="78"/>
    </location>
</feature>
<evidence type="ECO:0000259" key="1">
    <source>
        <dbReference type="Pfam" id="PF02037"/>
    </source>
</evidence>
<gene>
    <name evidence="2" type="ORF">PRZ48_012296</name>
</gene>
<protein>
    <recommendedName>
        <fullName evidence="1">SAP domain-containing protein</fullName>
    </recommendedName>
</protein>
<evidence type="ECO:0000313" key="2">
    <source>
        <dbReference type="EMBL" id="KAK4496316.1"/>
    </source>
</evidence>
<dbReference type="Proteomes" id="UP001305779">
    <property type="component" value="Unassembled WGS sequence"/>
</dbReference>
<proteinExistence type="predicted"/>